<keyword evidence="4" id="KW-0949">S-adenosyl-L-methionine</keyword>
<protein>
    <recommendedName>
        <fullName evidence="4">S-adenosyl-L-methionine-dependent methyltransferase</fullName>
        <ecNumber evidence="4">2.1.1.-</ecNumber>
    </recommendedName>
</protein>
<evidence type="ECO:0000256" key="2">
    <source>
        <dbReference type="ARBA" id="ARBA00022603"/>
    </source>
</evidence>
<dbReference type="InterPro" id="IPR011610">
    <property type="entry name" value="SAM_mthyl_Trfase_ML2640-like"/>
</dbReference>
<keyword evidence="6" id="KW-1185">Reference proteome</keyword>
<reference evidence="5 6" key="1">
    <citation type="submission" date="2023-03" db="EMBL/GenBank/DDBJ databases">
        <title>Bacillus Genome Sequencing.</title>
        <authorList>
            <person name="Dunlap C."/>
        </authorList>
    </citation>
    <scope>NUCLEOTIDE SEQUENCE [LARGE SCALE GENOMIC DNA]</scope>
    <source>
        <strain evidence="5 6">NRS-1717</strain>
    </source>
</reference>
<dbReference type="InterPro" id="IPR029063">
    <property type="entry name" value="SAM-dependent_MTases_sf"/>
</dbReference>
<dbReference type="PANTHER" id="PTHR43619:SF2">
    <property type="entry name" value="S-ADENOSYL-L-METHIONINE-DEPENDENT METHYLTRANSFERASES SUPERFAMILY PROTEIN"/>
    <property type="match status" value="1"/>
</dbReference>
<proteinExistence type="inferred from homology"/>
<evidence type="ECO:0000256" key="3">
    <source>
        <dbReference type="ARBA" id="ARBA00022679"/>
    </source>
</evidence>
<keyword evidence="3 5" id="KW-0808">Transferase</keyword>
<accession>A0ABU6NXE4</accession>
<gene>
    <name evidence="5" type="ORF">P9271_04165</name>
</gene>
<dbReference type="RefSeq" id="WP_328014903.1">
    <property type="nucleotide sequence ID" value="NZ_JARTFS010000004.1"/>
</dbReference>
<dbReference type="Proteomes" id="UP001342826">
    <property type="component" value="Unassembled WGS sequence"/>
</dbReference>
<name>A0ABU6NXE4_9BACI</name>
<dbReference type="GO" id="GO:0008168">
    <property type="term" value="F:methyltransferase activity"/>
    <property type="evidence" value="ECO:0007669"/>
    <property type="project" value="UniProtKB-KW"/>
</dbReference>
<dbReference type="Pfam" id="PF04072">
    <property type="entry name" value="LCM"/>
    <property type="match status" value="1"/>
</dbReference>
<dbReference type="EMBL" id="JARTFS010000004">
    <property type="protein sequence ID" value="MED4400526.1"/>
    <property type="molecule type" value="Genomic_DNA"/>
</dbReference>
<comment type="function">
    <text evidence="4">Exhibits S-adenosyl-L-methionine-dependent methyltransferase activity.</text>
</comment>
<evidence type="ECO:0000256" key="1">
    <source>
        <dbReference type="ARBA" id="ARBA00008138"/>
    </source>
</evidence>
<dbReference type="GO" id="GO:0032259">
    <property type="term" value="P:methylation"/>
    <property type="evidence" value="ECO:0007669"/>
    <property type="project" value="UniProtKB-KW"/>
</dbReference>
<evidence type="ECO:0000256" key="4">
    <source>
        <dbReference type="RuleBase" id="RU362030"/>
    </source>
</evidence>
<dbReference type="NCBIfam" id="TIGR00027">
    <property type="entry name" value="mthyl_TIGR00027"/>
    <property type="match status" value="1"/>
</dbReference>
<comment type="caution">
    <text evidence="5">The sequence shown here is derived from an EMBL/GenBank/DDBJ whole genome shotgun (WGS) entry which is preliminary data.</text>
</comment>
<evidence type="ECO:0000313" key="6">
    <source>
        <dbReference type="Proteomes" id="UP001342826"/>
    </source>
</evidence>
<comment type="similarity">
    <text evidence="1 4">Belongs to the UPF0677 family.</text>
</comment>
<organism evidence="5 6">
    <name type="scientific">Metabacillus fastidiosus</name>
    <dbReference type="NCBI Taxonomy" id="1458"/>
    <lineage>
        <taxon>Bacteria</taxon>
        <taxon>Bacillati</taxon>
        <taxon>Bacillota</taxon>
        <taxon>Bacilli</taxon>
        <taxon>Bacillales</taxon>
        <taxon>Bacillaceae</taxon>
        <taxon>Metabacillus</taxon>
    </lineage>
</organism>
<keyword evidence="2 4" id="KW-0489">Methyltransferase</keyword>
<dbReference type="PANTHER" id="PTHR43619">
    <property type="entry name" value="S-ADENOSYL-L-METHIONINE-DEPENDENT METHYLTRANSFERASE YKTD-RELATED"/>
    <property type="match status" value="1"/>
</dbReference>
<dbReference type="InterPro" id="IPR007213">
    <property type="entry name" value="Ppm1/Ppm2/Tcmp"/>
</dbReference>
<sequence length="304" mass="35314">MKNNKVSLTALVSCFARGYHTVHSARPIFNDYVANQLLKEEEKKMIASNWSNAALFFDQEKGEAFNDDEKLDWVMNTQCVPQLVSRSRYAEDHLLSAIERGVKQYVILGAGFDTFALRQEDLPEDFVIYEVDHPDMQKFKIQRMKEMHIEKPDNLRFVPADFMKESLQVKLKEQGFDEQKLSFFSLLGVSMYLRKADFFKILSFISNIAPAGSSFVFDYLDELAFHPLLAAKKLTQMRQITAKTGEPMITGFDPLYLDIEVQHQQMLLYENLSPENIEDQYFNGQEDELHAFDHFHFAHLVVNK</sequence>
<dbReference type="Gene3D" id="3.40.50.150">
    <property type="entry name" value="Vaccinia Virus protein VP39"/>
    <property type="match status" value="1"/>
</dbReference>
<dbReference type="SUPFAM" id="SSF53335">
    <property type="entry name" value="S-adenosyl-L-methionine-dependent methyltransferases"/>
    <property type="match status" value="1"/>
</dbReference>
<evidence type="ECO:0000313" key="5">
    <source>
        <dbReference type="EMBL" id="MED4400526.1"/>
    </source>
</evidence>
<dbReference type="EC" id="2.1.1.-" evidence="4"/>